<dbReference type="PANTHER" id="PTHR36788:SF2">
    <property type="entry name" value="DEFENSIN-LIKE PROTEIN 183"/>
    <property type="match status" value="1"/>
</dbReference>
<keyword evidence="6 9" id="KW-0732">Signal</keyword>
<dbReference type="GO" id="GO:0050832">
    <property type="term" value="P:defense response to fungus"/>
    <property type="evidence" value="ECO:0007669"/>
    <property type="project" value="UniProtKB-UniRule"/>
</dbReference>
<evidence type="ECO:0000256" key="6">
    <source>
        <dbReference type="ARBA" id="ARBA00022729"/>
    </source>
</evidence>
<evidence type="ECO:0000313" key="10">
    <source>
        <dbReference type="EMBL" id="AFK46432.1"/>
    </source>
</evidence>
<dbReference type="EMBL" id="BT146638">
    <property type="protein sequence ID" value="AFK46432.1"/>
    <property type="molecule type" value="mRNA"/>
</dbReference>
<evidence type="ECO:0000256" key="3">
    <source>
        <dbReference type="ARBA" id="ARBA00022525"/>
    </source>
</evidence>
<dbReference type="GO" id="GO:0031640">
    <property type="term" value="P:killing of cells of another organism"/>
    <property type="evidence" value="ECO:0007669"/>
    <property type="project" value="UniProtKB-UniRule"/>
</dbReference>
<comment type="similarity">
    <text evidence="2 9">Belongs to the DEFL family.</text>
</comment>
<organism evidence="10">
    <name type="scientific">Lotus japonicus</name>
    <name type="common">Lotus corniculatus var. japonicus</name>
    <dbReference type="NCBI Taxonomy" id="34305"/>
    <lineage>
        <taxon>Eukaryota</taxon>
        <taxon>Viridiplantae</taxon>
        <taxon>Streptophyta</taxon>
        <taxon>Embryophyta</taxon>
        <taxon>Tracheophyta</taxon>
        <taxon>Spermatophyta</taxon>
        <taxon>Magnoliopsida</taxon>
        <taxon>eudicotyledons</taxon>
        <taxon>Gunneridae</taxon>
        <taxon>Pentapetalae</taxon>
        <taxon>rosids</taxon>
        <taxon>fabids</taxon>
        <taxon>Fabales</taxon>
        <taxon>Fabaceae</taxon>
        <taxon>Papilionoideae</taxon>
        <taxon>50 kb inversion clade</taxon>
        <taxon>NPAAA clade</taxon>
        <taxon>Hologalegina</taxon>
        <taxon>robinioid clade</taxon>
        <taxon>Loteae</taxon>
        <taxon>Lotus</taxon>
    </lineage>
</organism>
<protein>
    <recommendedName>
        <fullName evidence="9">Defensin-like protein</fullName>
    </recommendedName>
</protein>
<dbReference type="InterPro" id="IPR010851">
    <property type="entry name" value="DEFL"/>
</dbReference>
<evidence type="ECO:0000256" key="4">
    <source>
        <dbReference type="ARBA" id="ARBA00022529"/>
    </source>
</evidence>
<reference evidence="10" key="1">
    <citation type="submission" date="2012-05" db="EMBL/GenBank/DDBJ databases">
        <authorList>
            <person name="Krishnakumar V."/>
            <person name="Cheung F."/>
            <person name="Xiao Y."/>
            <person name="Chan A."/>
            <person name="Moskal W.A."/>
            <person name="Town C.D."/>
        </authorList>
    </citation>
    <scope>NUCLEOTIDE SEQUENCE</scope>
</reference>
<comment type="subcellular location">
    <subcellularLocation>
        <location evidence="1 9">Secreted</location>
    </subcellularLocation>
</comment>
<dbReference type="PANTHER" id="PTHR36788">
    <property type="entry name" value="DEFENSIN-LIKE PROTEIN 183"/>
    <property type="match status" value="1"/>
</dbReference>
<dbReference type="GO" id="GO:0005576">
    <property type="term" value="C:extracellular region"/>
    <property type="evidence" value="ECO:0007669"/>
    <property type="project" value="UniProtKB-SubCell"/>
</dbReference>
<keyword evidence="4 9" id="KW-0929">Antimicrobial</keyword>
<keyword evidence="5 9" id="KW-0295">Fungicide</keyword>
<feature type="chain" id="PRO_5027156833" description="Defensin-like protein" evidence="9">
    <location>
        <begin position="22"/>
        <end position="131"/>
    </location>
</feature>
<evidence type="ECO:0000256" key="5">
    <source>
        <dbReference type="ARBA" id="ARBA00022577"/>
    </source>
</evidence>
<name>I3T1P0_LOTJA</name>
<proteinExistence type="evidence at transcript level"/>
<evidence type="ECO:0000256" key="1">
    <source>
        <dbReference type="ARBA" id="ARBA00004613"/>
    </source>
</evidence>
<evidence type="ECO:0000256" key="9">
    <source>
        <dbReference type="RuleBase" id="RU367109"/>
    </source>
</evidence>
<keyword evidence="7 9" id="KW-0611">Plant defense</keyword>
<dbReference type="AlphaFoldDB" id="I3T1P0"/>
<sequence>MLMNPMTKYCAVFITLVLVLAREVKVQGNTCSEALDQCDSMESCDQKCKGRHNGRRGSCNLGLCTCSYSCGPPGPKIPSNLCTAGLGLCSTKCGDSYCNSICASKYNQGVGFCYTSGPSINLCTCQYPCAL</sequence>
<evidence type="ECO:0000256" key="8">
    <source>
        <dbReference type="ARBA" id="ARBA00023157"/>
    </source>
</evidence>
<feature type="signal peptide" evidence="9">
    <location>
        <begin position="1"/>
        <end position="21"/>
    </location>
</feature>
<evidence type="ECO:0000256" key="7">
    <source>
        <dbReference type="ARBA" id="ARBA00022821"/>
    </source>
</evidence>
<evidence type="ECO:0000256" key="2">
    <source>
        <dbReference type="ARBA" id="ARBA00006722"/>
    </source>
</evidence>
<accession>I3T1P0</accession>
<keyword evidence="8" id="KW-1015">Disulfide bond</keyword>
<dbReference type="InterPro" id="IPR039641">
    <property type="entry name" value="LCR"/>
</dbReference>
<dbReference type="Pfam" id="PF07333">
    <property type="entry name" value="SLR1-BP"/>
    <property type="match status" value="1"/>
</dbReference>
<keyword evidence="3 9" id="KW-0964">Secreted</keyword>